<dbReference type="PANTHER" id="PTHR24070">
    <property type="entry name" value="RAS, DI-RAS, AND RHEB FAMILY MEMBERS OF SMALL GTPASE SUPERFAMILY"/>
    <property type="match status" value="1"/>
</dbReference>
<protein>
    <submittedName>
        <fullName evidence="4">GTPase Ras1</fullName>
    </submittedName>
</protein>
<evidence type="ECO:0000313" key="5">
    <source>
        <dbReference type="Proteomes" id="UP001444661"/>
    </source>
</evidence>
<reference evidence="4 5" key="1">
    <citation type="submission" date="2023-01" db="EMBL/GenBank/DDBJ databases">
        <title>Analysis of 21 Apiospora genomes using comparative genomics revels a genus with tremendous synthesis potential of carbohydrate active enzymes and secondary metabolites.</title>
        <authorList>
            <person name="Sorensen T."/>
        </authorList>
    </citation>
    <scope>NUCLEOTIDE SEQUENCE [LARGE SCALE GENOMIC DNA]</scope>
    <source>
        <strain evidence="4 5">CBS 33761</strain>
    </source>
</reference>
<keyword evidence="3" id="KW-0812">Transmembrane</keyword>
<keyword evidence="3" id="KW-1133">Transmembrane helix</keyword>
<dbReference type="SMART" id="SM00175">
    <property type="entry name" value="RAB"/>
    <property type="match status" value="1"/>
</dbReference>
<evidence type="ECO:0000313" key="4">
    <source>
        <dbReference type="EMBL" id="KAK8029487.1"/>
    </source>
</evidence>
<keyword evidence="1" id="KW-0547">Nucleotide-binding</keyword>
<dbReference type="SMART" id="SM00174">
    <property type="entry name" value="RHO"/>
    <property type="match status" value="1"/>
</dbReference>
<proteinExistence type="predicted"/>
<feature type="transmembrane region" description="Helical" evidence="3">
    <location>
        <begin position="20"/>
        <end position="40"/>
    </location>
</feature>
<comment type="caution">
    <text evidence="4">The sequence shown here is derived from an EMBL/GenBank/DDBJ whole genome shotgun (WGS) entry which is preliminary data.</text>
</comment>
<keyword evidence="5" id="KW-1185">Reference proteome</keyword>
<dbReference type="PRINTS" id="PR00449">
    <property type="entry name" value="RASTRNSFRMNG"/>
</dbReference>
<dbReference type="SUPFAM" id="SSF52540">
    <property type="entry name" value="P-loop containing nucleoside triphosphate hydrolases"/>
    <property type="match status" value="1"/>
</dbReference>
<accession>A0ABR1SEM1</accession>
<dbReference type="InterPro" id="IPR027417">
    <property type="entry name" value="P-loop_NTPase"/>
</dbReference>
<name>A0ABR1SEM1_9PEZI</name>
<dbReference type="InterPro" id="IPR020849">
    <property type="entry name" value="Small_GTPase_Ras-type"/>
</dbReference>
<dbReference type="PROSITE" id="PS51419">
    <property type="entry name" value="RAB"/>
    <property type="match status" value="1"/>
</dbReference>
<keyword evidence="2" id="KW-0342">GTP-binding</keyword>
<dbReference type="PROSITE" id="PS51421">
    <property type="entry name" value="RAS"/>
    <property type="match status" value="1"/>
</dbReference>
<evidence type="ECO:0000256" key="3">
    <source>
        <dbReference type="SAM" id="Phobius"/>
    </source>
</evidence>
<gene>
    <name evidence="4" type="ORF">PG993_010778</name>
</gene>
<dbReference type="EMBL" id="JAQQWK010000010">
    <property type="protein sequence ID" value="KAK8029487.1"/>
    <property type="molecule type" value="Genomic_DNA"/>
</dbReference>
<dbReference type="InterPro" id="IPR001806">
    <property type="entry name" value="Small_GTPase"/>
</dbReference>
<dbReference type="Pfam" id="PF00071">
    <property type="entry name" value="Ras"/>
    <property type="match status" value="1"/>
</dbReference>
<dbReference type="Gene3D" id="3.40.50.300">
    <property type="entry name" value="P-loop containing nucleotide triphosphate hydrolases"/>
    <property type="match status" value="1"/>
</dbReference>
<evidence type="ECO:0000256" key="1">
    <source>
        <dbReference type="ARBA" id="ARBA00022741"/>
    </source>
</evidence>
<keyword evidence="3" id="KW-0472">Membrane</keyword>
<dbReference type="Proteomes" id="UP001444661">
    <property type="component" value="Unassembled WGS sequence"/>
</dbReference>
<organism evidence="4 5">
    <name type="scientific">Apiospora rasikravindrae</name>
    <dbReference type="NCBI Taxonomy" id="990691"/>
    <lineage>
        <taxon>Eukaryota</taxon>
        <taxon>Fungi</taxon>
        <taxon>Dikarya</taxon>
        <taxon>Ascomycota</taxon>
        <taxon>Pezizomycotina</taxon>
        <taxon>Sordariomycetes</taxon>
        <taxon>Xylariomycetidae</taxon>
        <taxon>Amphisphaeriales</taxon>
        <taxon>Apiosporaceae</taxon>
        <taxon>Apiospora</taxon>
    </lineage>
</organism>
<dbReference type="SMART" id="SM00173">
    <property type="entry name" value="RAS"/>
    <property type="match status" value="1"/>
</dbReference>
<evidence type="ECO:0000256" key="2">
    <source>
        <dbReference type="ARBA" id="ARBA00023134"/>
    </source>
</evidence>
<sequence length="258" mass="29054">MDSHSGDRLIFEACHIPRGRVTSATFLFICTPSFAVLLRFRTRRIRHSLFEFYLEKGCIVRSLAECLPRSVPVLSEKVDLPCCRNEGGHNTLPDVFLVLLGDSCVGKSTLIARYENREPEWRYDPTIEDTFHFTLEGGVTLEIKDTAGVDSYHSSRDEAIRKGNCFMLVFDVRNKGSFDYLEPIAANIRSQHGVKRPILFVGNRASGKGDRKVTEVDGKTLAERFHGSYMEVSDDQKDVGVVFSAALPNETKTRAEQD</sequence>